<dbReference type="AlphaFoldDB" id="A0A366LWK5"/>
<dbReference type="PANTHER" id="PTHR43433:SF5">
    <property type="entry name" value="AB HYDROLASE-1 DOMAIN-CONTAINING PROTEIN"/>
    <property type="match status" value="1"/>
</dbReference>
<dbReference type="SUPFAM" id="SSF53474">
    <property type="entry name" value="alpha/beta-Hydrolases"/>
    <property type="match status" value="1"/>
</dbReference>
<reference evidence="2 3" key="1">
    <citation type="submission" date="2018-06" db="EMBL/GenBank/DDBJ databases">
        <title>Sphaerisporangium craniellae sp. nov., isolated from a marine sponge in the South China Sea.</title>
        <authorList>
            <person name="Li L."/>
        </authorList>
    </citation>
    <scope>NUCLEOTIDE SEQUENCE [LARGE SCALE GENOMIC DNA]</scope>
    <source>
        <strain evidence="2 3">LHW63015</strain>
    </source>
</reference>
<dbReference type="RefSeq" id="WP_113982415.1">
    <property type="nucleotide sequence ID" value="NZ_QMEY01000008.1"/>
</dbReference>
<gene>
    <name evidence="2" type="ORF">DP939_20945</name>
</gene>
<dbReference type="InterPro" id="IPR050471">
    <property type="entry name" value="AB_hydrolase"/>
</dbReference>
<feature type="domain" description="AB hydrolase-1" evidence="1">
    <location>
        <begin position="24"/>
        <end position="245"/>
    </location>
</feature>
<name>A0A366LWK5_9ACTN</name>
<evidence type="ECO:0000313" key="3">
    <source>
        <dbReference type="Proteomes" id="UP000253303"/>
    </source>
</evidence>
<comment type="caution">
    <text evidence="2">The sequence shown here is derived from an EMBL/GenBank/DDBJ whole genome shotgun (WGS) entry which is preliminary data.</text>
</comment>
<dbReference type="Gene3D" id="3.40.50.1820">
    <property type="entry name" value="alpha/beta hydrolase"/>
    <property type="match status" value="1"/>
</dbReference>
<keyword evidence="3" id="KW-1185">Reference proteome</keyword>
<dbReference type="InterPro" id="IPR000073">
    <property type="entry name" value="AB_hydrolase_1"/>
</dbReference>
<dbReference type="Pfam" id="PF12697">
    <property type="entry name" value="Abhydrolase_6"/>
    <property type="match status" value="1"/>
</dbReference>
<dbReference type="OrthoDB" id="63519at2"/>
<accession>A0A366LWK5</accession>
<proteinExistence type="predicted"/>
<dbReference type="Proteomes" id="UP000253303">
    <property type="component" value="Unassembled WGS sequence"/>
</dbReference>
<dbReference type="EMBL" id="QMEY01000008">
    <property type="protein sequence ID" value="RBQ18336.1"/>
    <property type="molecule type" value="Genomic_DNA"/>
</dbReference>
<sequence>MDKVTSADGTPIAFDRIGDGPPVVVVAPALCDRSDTYALAEHLARHHTVINYDRRGRGDSGNTRPYAVLREVEDIAALITAAGGAASVYGHSSGAALALHAAAHGCAIIKLVVHEPPYGPDDADHRAAARDIAEKIEAALAEDRRGEAVELFLAGAGMPSAMVEQSSRDPRTRAMAPTLGHEFQIMGNVHSGGTVPADLVRAVRVPTLVINGGHSPAWMIDSGRRIARHLPAGSHRVLPGQHHMVPPEALVPVLTEFLDE</sequence>
<evidence type="ECO:0000313" key="2">
    <source>
        <dbReference type="EMBL" id="RBQ18336.1"/>
    </source>
</evidence>
<dbReference type="InterPro" id="IPR029058">
    <property type="entry name" value="AB_hydrolase_fold"/>
</dbReference>
<dbReference type="GO" id="GO:0016787">
    <property type="term" value="F:hydrolase activity"/>
    <property type="evidence" value="ECO:0007669"/>
    <property type="project" value="UniProtKB-KW"/>
</dbReference>
<organism evidence="2 3">
    <name type="scientific">Spongiactinospora rosea</name>
    <dbReference type="NCBI Taxonomy" id="2248750"/>
    <lineage>
        <taxon>Bacteria</taxon>
        <taxon>Bacillati</taxon>
        <taxon>Actinomycetota</taxon>
        <taxon>Actinomycetes</taxon>
        <taxon>Streptosporangiales</taxon>
        <taxon>Streptosporangiaceae</taxon>
        <taxon>Spongiactinospora</taxon>
    </lineage>
</organism>
<keyword evidence="2" id="KW-0378">Hydrolase</keyword>
<dbReference type="PANTHER" id="PTHR43433">
    <property type="entry name" value="HYDROLASE, ALPHA/BETA FOLD FAMILY PROTEIN"/>
    <property type="match status" value="1"/>
</dbReference>
<evidence type="ECO:0000259" key="1">
    <source>
        <dbReference type="Pfam" id="PF12697"/>
    </source>
</evidence>
<protein>
    <submittedName>
        <fullName evidence="2">Alpha/beta hydrolase</fullName>
    </submittedName>
</protein>